<organism evidence="2 3">
    <name type="scientific">Flavobacterium arsenatis</name>
    <dbReference type="NCBI Taxonomy" id="1484332"/>
    <lineage>
        <taxon>Bacteria</taxon>
        <taxon>Pseudomonadati</taxon>
        <taxon>Bacteroidota</taxon>
        <taxon>Flavobacteriia</taxon>
        <taxon>Flavobacteriales</taxon>
        <taxon>Flavobacteriaceae</taxon>
        <taxon>Flavobacterium</taxon>
    </lineage>
</organism>
<dbReference type="SUPFAM" id="SSF51197">
    <property type="entry name" value="Clavaminate synthase-like"/>
    <property type="match status" value="1"/>
</dbReference>
<evidence type="ECO:0000313" key="3">
    <source>
        <dbReference type="Proteomes" id="UP001255185"/>
    </source>
</evidence>
<comment type="caution">
    <text evidence="2">The sequence shown here is derived from an EMBL/GenBank/DDBJ whole genome shotgun (WGS) entry which is preliminary data.</text>
</comment>
<sequence length="252" mass="29231">MLNKQQIETFKNDGILILENFFSEEEVVAWRKQALAYHDYPITDDDWRAAIRKVNSNAFKLIDEPTPYTHPKMQALYESLAAGIIWNGENELVARAPEMHREWLGARTPHLDFPVYDSIRTLVNSVFYLADVDPYGGPFMYWPGSHLDSWEYFKESPKDYMSQGDLSQDQIFERITSRVSREVQSFSGKAGDLMLWHSLILHSASVNKSNSARLAVIGRWGNMLKNGETRFDFNKSIWDEWKFNGQDLPVLQ</sequence>
<reference evidence="2 3" key="1">
    <citation type="submission" date="2023-07" db="EMBL/GenBank/DDBJ databases">
        <title>Sorghum-associated microbial communities from plants grown in Nebraska, USA.</title>
        <authorList>
            <person name="Schachtman D."/>
        </authorList>
    </citation>
    <scope>NUCLEOTIDE SEQUENCE [LARGE SCALE GENOMIC DNA]</scope>
    <source>
        <strain evidence="2 3">3773</strain>
    </source>
</reference>
<gene>
    <name evidence="2" type="ORF">J2X31_000631</name>
</gene>
<dbReference type="EMBL" id="JAVDVI010000002">
    <property type="protein sequence ID" value="MDR6966633.1"/>
    <property type="molecule type" value="Genomic_DNA"/>
</dbReference>
<name>A0ABU1TL90_9FLAO</name>
<dbReference type="InterPro" id="IPR008775">
    <property type="entry name" value="Phytyl_CoA_dOase-like"/>
</dbReference>
<dbReference type="Gene3D" id="2.60.120.620">
    <property type="entry name" value="q2cbj1_9rhob like domain"/>
    <property type="match status" value="1"/>
</dbReference>
<dbReference type="PANTHER" id="PTHR20883">
    <property type="entry name" value="PHYTANOYL-COA DIOXYGENASE DOMAIN CONTAINING 1"/>
    <property type="match status" value="1"/>
</dbReference>
<dbReference type="GO" id="GO:0051213">
    <property type="term" value="F:dioxygenase activity"/>
    <property type="evidence" value="ECO:0007669"/>
    <property type="project" value="UniProtKB-KW"/>
</dbReference>
<accession>A0ABU1TL90</accession>
<dbReference type="RefSeq" id="WP_310024312.1">
    <property type="nucleotide sequence ID" value="NZ_JAVDVI010000002.1"/>
</dbReference>
<keyword evidence="3" id="KW-1185">Reference proteome</keyword>
<comment type="cofactor">
    <cofactor evidence="1">
        <name>Fe(2+)</name>
        <dbReference type="ChEBI" id="CHEBI:29033"/>
    </cofactor>
</comment>
<dbReference type="Pfam" id="PF05721">
    <property type="entry name" value="PhyH"/>
    <property type="match status" value="1"/>
</dbReference>
<evidence type="ECO:0000313" key="2">
    <source>
        <dbReference type="EMBL" id="MDR6966633.1"/>
    </source>
</evidence>
<keyword evidence="2" id="KW-0223">Dioxygenase</keyword>
<dbReference type="PANTHER" id="PTHR20883:SF48">
    <property type="entry name" value="ECTOINE DIOXYGENASE"/>
    <property type="match status" value="1"/>
</dbReference>
<proteinExistence type="predicted"/>
<dbReference type="Proteomes" id="UP001255185">
    <property type="component" value="Unassembled WGS sequence"/>
</dbReference>
<keyword evidence="2" id="KW-0560">Oxidoreductase</keyword>
<evidence type="ECO:0000256" key="1">
    <source>
        <dbReference type="ARBA" id="ARBA00001954"/>
    </source>
</evidence>
<protein>
    <submittedName>
        <fullName evidence="2">Ectoine hydroxylase-related dioxygenase (Phytanoyl-CoA dioxygenase family)</fullName>
    </submittedName>
</protein>